<dbReference type="FunFam" id="3.80.10.10:FF:000601">
    <property type="entry name" value="DNA repair protein Rad7, protein"/>
    <property type="match status" value="1"/>
</dbReference>
<evidence type="ECO:0000259" key="2">
    <source>
        <dbReference type="SMART" id="SM00401"/>
    </source>
</evidence>
<dbReference type="EMBL" id="JAQGDS010000002">
    <property type="protein sequence ID" value="KAJ6263429.1"/>
    <property type="molecule type" value="Genomic_DNA"/>
</dbReference>
<comment type="caution">
    <text evidence="3">The sequence shown here is derived from an EMBL/GenBank/DDBJ whole genome shotgun (WGS) entry which is preliminary data.</text>
</comment>
<feature type="compositionally biased region" description="Acidic residues" evidence="1">
    <location>
        <begin position="206"/>
        <end position="216"/>
    </location>
</feature>
<feature type="compositionally biased region" description="Acidic residues" evidence="1">
    <location>
        <begin position="105"/>
        <end position="126"/>
    </location>
</feature>
<dbReference type="AlphaFoldDB" id="A0AAD6J2P1"/>
<dbReference type="InterPro" id="IPR057207">
    <property type="entry name" value="FBXL15_LRR"/>
</dbReference>
<proteinExistence type="predicted"/>
<dbReference type="Proteomes" id="UP001221413">
    <property type="component" value="Unassembled WGS sequence"/>
</dbReference>
<dbReference type="GO" id="GO:0019005">
    <property type="term" value="C:SCF ubiquitin ligase complex"/>
    <property type="evidence" value="ECO:0007669"/>
    <property type="project" value="TreeGrafter"/>
</dbReference>
<feature type="compositionally biased region" description="Acidic residues" evidence="1">
    <location>
        <begin position="66"/>
        <end position="80"/>
    </location>
</feature>
<dbReference type="InterPro" id="IPR032675">
    <property type="entry name" value="LRR_dom_sf"/>
</dbReference>
<feature type="compositionally biased region" description="Basic and acidic residues" evidence="1">
    <location>
        <begin position="1"/>
        <end position="22"/>
    </location>
</feature>
<dbReference type="GO" id="GO:0006355">
    <property type="term" value="P:regulation of DNA-templated transcription"/>
    <property type="evidence" value="ECO:0007669"/>
    <property type="project" value="InterPro"/>
</dbReference>
<dbReference type="InterPro" id="IPR006553">
    <property type="entry name" value="Leu-rich_rpt_Cys-con_subtyp"/>
</dbReference>
<feature type="domain" description="GATA-type" evidence="2">
    <location>
        <begin position="228"/>
        <end position="279"/>
    </location>
</feature>
<feature type="region of interest" description="Disordered" evidence="1">
    <location>
        <begin position="169"/>
        <end position="217"/>
    </location>
</feature>
<protein>
    <submittedName>
        <fullName evidence="3">DNA repair protein rhp7</fullName>
    </submittedName>
</protein>
<dbReference type="SMART" id="SM00367">
    <property type="entry name" value="LRR_CC"/>
    <property type="match status" value="6"/>
</dbReference>
<dbReference type="PANTHER" id="PTHR13318:SF190">
    <property type="entry name" value="PARTNER OF PAIRED, ISOFORM B"/>
    <property type="match status" value="1"/>
</dbReference>
<dbReference type="SMART" id="SM00401">
    <property type="entry name" value="ZnF_GATA"/>
    <property type="match status" value="1"/>
</dbReference>
<evidence type="ECO:0000256" key="1">
    <source>
        <dbReference type="SAM" id="MobiDB-lite"/>
    </source>
</evidence>
<dbReference type="Pfam" id="PF25372">
    <property type="entry name" value="DUF7885"/>
    <property type="match status" value="1"/>
</dbReference>
<dbReference type="Gene3D" id="3.80.10.10">
    <property type="entry name" value="Ribonuclease Inhibitor"/>
    <property type="match status" value="2"/>
</dbReference>
<dbReference type="GO" id="GO:0043565">
    <property type="term" value="F:sequence-specific DNA binding"/>
    <property type="evidence" value="ECO:0007669"/>
    <property type="project" value="InterPro"/>
</dbReference>
<evidence type="ECO:0000313" key="3">
    <source>
        <dbReference type="EMBL" id="KAJ6263429.1"/>
    </source>
</evidence>
<sequence length="678" mass="75638">MEERRADVLYGRKEPEDERYPAMEKGINARDIQNRARQERRQAQLALEQQASADMERLSGENNNGEGDDVDGENEIEEPAESSAAGARRSTRSRRAATTTKQHDEGEDEPMDDAPDSDYEEEEFEARDEKAIKASSARAAESGRKRRRSTTTITVNLSTLGVESDDDLEVAPTASSSKKKLAKSQLKKAKKAEAKKVKKARRDAGDEVSDDDDSDYGNDAGLPAVLLPGQIAFCAECNCRFTVTPYSRPGPDDEGLLCNACGKKNAPVEAAARKKKQVTRTNKKSAARALLDGDSGGVKSLQELCIELVAKHIDDVEMLGNIGTYNMDKICQIISKNRSLNDHTMKLFLEPGNRTINLYDCYKIESDNLRLIAAVIPTLRRVQLKFCGRMRDDCLDYYGAQLKELEALELYGAFNVTEECYVRFFQTIGKRLKEFGVSDTSRFQLAAMEALVDNCPDLEVLRLRTLTNIDDQCIRLLTGLPNLRVLEISEPARDLTDQPIIDILNTCGSALKELNLDGCTQLTDAVLEAIHESCGRLETLSLQEVDLLTNKGLSLLFIDWSINCGLHELNVTRCINLESSGLIRIVDHSGHSLERLSINSCKLLGKETWDFISQFELKELEELDLSMVRTVTDEVVEKFLKISPQLRVVRAWGCHKLTEAVQLREGVHLVGREADILS</sequence>
<feature type="compositionally biased region" description="Basic and acidic residues" evidence="1">
    <location>
        <begin position="32"/>
        <end position="42"/>
    </location>
</feature>
<accession>A0AAD6J2P1</accession>
<evidence type="ECO:0000313" key="4">
    <source>
        <dbReference type="Proteomes" id="UP001221413"/>
    </source>
</evidence>
<gene>
    <name evidence="3" type="ORF">Dda_1992</name>
</gene>
<name>A0AAD6J2P1_DREDA</name>
<feature type="compositionally biased region" description="Basic residues" evidence="1">
    <location>
        <begin position="177"/>
        <end position="190"/>
    </location>
</feature>
<feature type="region of interest" description="Disordered" evidence="1">
    <location>
        <begin position="1"/>
        <end position="155"/>
    </location>
</feature>
<keyword evidence="4" id="KW-1185">Reference proteome</keyword>
<reference evidence="3" key="1">
    <citation type="submission" date="2023-01" db="EMBL/GenBank/DDBJ databases">
        <title>The chitinases involved in constricting ring structure development in the nematode-trapping fungus Drechslerella dactyloides.</title>
        <authorList>
            <person name="Wang R."/>
            <person name="Zhang L."/>
            <person name="Tang P."/>
            <person name="Li S."/>
            <person name="Liang L."/>
        </authorList>
    </citation>
    <scope>NUCLEOTIDE SEQUENCE</scope>
    <source>
        <strain evidence="3">YMF1.00031</strain>
    </source>
</reference>
<organism evidence="3 4">
    <name type="scientific">Drechslerella dactyloides</name>
    <name type="common">Nematode-trapping fungus</name>
    <name type="synonym">Arthrobotrys dactyloides</name>
    <dbReference type="NCBI Taxonomy" id="74499"/>
    <lineage>
        <taxon>Eukaryota</taxon>
        <taxon>Fungi</taxon>
        <taxon>Dikarya</taxon>
        <taxon>Ascomycota</taxon>
        <taxon>Pezizomycotina</taxon>
        <taxon>Orbiliomycetes</taxon>
        <taxon>Orbiliales</taxon>
        <taxon>Orbiliaceae</taxon>
        <taxon>Drechslerella</taxon>
    </lineage>
</organism>
<dbReference type="PANTHER" id="PTHR13318">
    <property type="entry name" value="PARTNER OF PAIRED, ISOFORM B-RELATED"/>
    <property type="match status" value="1"/>
</dbReference>
<dbReference type="InterPro" id="IPR000679">
    <property type="entry name" value="Znf_GATA"/>
</dbReference>
<dbReference type="SUPFAM" id="SSF52047">
    <property type="entry name" value="RNI-like"/>
    <property type="match status" value="1"/>
</dbReference>
<dbReference type="Pfam" id="PF23550">
    <property type="entry name" value="zf_Tbcl_Rhp7"/>
    <property type="match status" value="1"/>
</dbReference>
<dbReference type="InterPro" id="IPR056451">
    <property type="entry name" value="Znf_Tbcl_Rhp7"/>
</dbReference>
<dbReference type="GO" id="GO:0031146">
    <property type="term" value="P:SCF-dependent proteasomal ubiquitin-dependent protein catabolic process"/>
    <property type="evidence" value="ECO:0007669"/>
    <property type="project" value="TreeGrafter"/>
</dbReference>